<name>A0A9Q1H2E2_HOLLE</name>
<dbReference type="Gene3D" id="2.60.40.10">
    <property type="entry name" value="Immunoglobulins"/>
    <property type="match status" value="1"/>
</dbReference>
<organism evidence="5 6">
    <name type="scientific">Holothuria leucospilota</name>
    <name type="common">Black long sea cucumber</name>
    <name type="synonym">Mertensiothuria leucospilota</name>
    <dbReference type="NCBI Taxonomy" id="206669"/>
    <lineage>
        <taxon>Eukaryota</taxon>
        <taxon>Metazoa</taxon>
        <taxon>Echinodermata</taxon>
        <taxon>Eleutherozoa</taxon>
        <taxon>Echinozoa</taxon>
        <taxon>Holothuroidea</taxon>
        <taxon>Aspidochirotacea</taxon>
        <taxon>Aspidochirotida</taxon>
        <taxon>Holothuriidae</taxon>
        <taxon>Holothuria</taxon>
    </lineage>
</organism>
<protein>
    <submittedName>
        <fullName evidence="5">Cell adhesion molecule-related/down-regulated by oncogenes</fullName>
    </submittedName>
</protein>
<keyword evidence="3" id="KW-0732">Signal</keyword>
<feature type="signal peptide" evidence="3">
    <location>
        <begin position="1"/>
        <end position="23"/>
    </location>
</feature>
<keyword evidence="2" id="KW-0812">Transmembrane</keyword>
<evidence type="ECO:0000313" key="6">
    <source>
        <dbReference type="Proteomes" id="UP001152320"/>
    </source>
</evidence>
<dbReference type="SMART" id="SM00409">
    <property type="entry name" value="IG"/>
    <property type="match status" value="3"/>
</dbReference>
<feature type="domain" description="Ig-like" evidence="4">
    <location>
        <begin position="127"/>
        <end position="218"/>
    </location>
</feature>
<keyword evidence="2" id="KW-1133">Transmembrane helix</keyword>
<dbReference type="AlphaFoldDB" id="A0A9Q1H2E2"/>
<keyword evidence="6" id="KW-1185">Reference proteome</keyword>
<dbReference type="InterPro" id="IPR036179">
    <property type="entry name" value="Ig-like_dom_sf"/>
</dbReference>
<reference evidence="5" key="1">
    <citation type="submission" date="2021-10" db="EMBL/GenBank/DDBJ databases">
        <title>Tropical sea cucumber genome reveals ecological adaptation and Cuvierian tubules defense mechanism.</title>
        <authorList>
            <person name="Chen T."/>
        </authorList>
    </citation>
    <scope>NUCLEOTIDE SEQUENCE</scope>
    <source>
        <strain evidence="5">Nanhai2018</strain>
        <tissue evidence="5">Muscle</tissue>
    </source>
</reference>
<evidence type="ECO:0000256" key="3">
    <source>
        <dbReference type="SAM" id="SignalP"/>
    </source>
</evidence>
<proteinExistence type="predicted"/>
<accession>A0A9Q1H2E2</accession>
<feature type="compositionally biased region" description="Basic and acidic residues" evidence="1">
    <location>
        <begin position="600"/>
        <end position="625"/>
    </location>
</feature>
<dbReference type="InterPro" id="IPR013783">
    <property type="entry name" value="Ig-like_fold"/>
</dbReference>
<dbReference type="OrthoDB" id="10654359at2759"/>
<keyword evidence="2" id="KW-0472">Membrane</keyword>
<dbReference type="EMBL" id="JAIZAY010000014">
    <property type="protein sequence ID" value="KAJ8029641.1"/>
    <property type="molecule type" value="Genomic_DNA"/>
</dbReference>
<gene>
    <name evidence="5" type="ORF">HOLleu_29086</name>
</gene>
<dbReference type="InterPro" id="IPR003599">
    <property type="entry name" value="Ig_sub"/>
</dbReference>
<feature type="chain" id="PRO_5040196109" evidence="3">
    <location>
        <begin position="24"/>
        <end position="643"/>
    </location>
</feature>
<evidence type="ECO:0000259" key="4">
    <source>
        <dbReference type="PROSITE" id="PS50835"/>
    </source>
</evidence>
<comment type="caution">
    <text evidence="5">The sequence shown here is derived from an EMBL/GenBank/DDBJ whole genome shotgun (WGS) entry which is preliminary data.</text>
</comment>
<dbReference type="Proteomes" id="UP001152320">
    <property type="component" value="Chromosome 14"/>
</dbReference>
<evidence type="ECO:0000256" key="1">
    <source>
        <dbReference type="SAM" id="MobiDB-lite"/>
    </source>
</evidence>
<evidence type="ECO:0000256" key="2">
    <source>
        <dbReference type="SAM" id="Phobius"/>
    </source>
</evidence>
<feature type="transmembrane region" description="Helical" evidence="2">
    <location>
        <begin position="346"/>
        <end position="372"/>
    </location>
</feature>
<feature type="region of interest" description="Disordered" evidence="1">
    <location>
        <begin position="563"/>
        <end position="643"/>
    </location>
</feature>
<sequence>MKSWNYYSVFFLILYHQVIYVNCFIPLEDVTVKEREPVDLLCNYEGDYLSWRYYTNEFDNQGDFISGGLHVAENFQGQFAVSYNQTAGIYRLHIERPTFSLTGLYKCAYLNSLVSVSILRVTPTYYPKCVTYFLGLAQSQDEVGQVNDNILLSCNSGFNSNYPRIRWLRGSNYTKIEETSQRNILQVRRTLKREDEDVVFTCILGEGDPNSAPSCSLTPFPSQPVVSIVPTVANRTEKEEVVFECSGRVNFGNITYDWDEATLIRFAGRYTLNDDKSLLRISGLQASDNGTNLTCLVNVDTGTKGNGVAVLLVNKETKATTNRNLNDGNDGSGDGTKGSRAGNGGIATIMIGMMSVSVIAIILVIAVILIILRRKRSKNHPASLSPRIKSANFDEGAVRNTSQYYDDSDQYAVTGQLVMNGASKSEQVAFFSDEKSSGVQVTYAVAGQHDVSGNEKGEVDPYHQVDRSKELQQTGEASYAPEYHVIENSNDVALPVYAEVSKGSTEHLKFENTQSLDGTYEMYTQVNTHDSAFTKPAQETVSEKKITEKPNYAKVNKNVKVDNGKIDDGYAKPDFTVSDENTCKEDENNLPLPSSPLYAEVEKSDNKKDEADATKHENKSKEKPKYAKVNKKPKTQFTSEPEA</sequence>
<evidence type="ECO:0000313" key="5">
    <source>
        <dbReference type="EMBL" id="KAJ8029641.1"/>
    </source>
</evidence>
<dbReference type="InterPro" id="IPR007110">
    <property type="entry name" value="Ig-like_dom"/>
</dbReference>
<dbReference type="PROSITE" id="PS50835">
    <property type="entry name" value="IG_LIKE"/>
    <property type="match status" value="1"/>
</dbReference>
<dbReference type="SUPFAM" id="SSF48726">
    <property type="entry name" value="Immunoglobulin"/>
    <property type="match status" value="1"/>
</dbReference>